<comment type="caution">
    <text evidence="1">The sequence shown here is derived from an EMBL/GenBank/DDBJ whole genome shotgun (WGS) entry which is preliminary data.</text>
</comment>
<dbReference type="EMBL" id="QFQB01000008">
    <property type="protein sequence ID" value="PZQ48049.1"/>
    <property type="molecule type" value="Genomic_DNA"/>
</dbReference>
<protein>
    <submittedName>
        <fullName evidence="1">Uncharacterized protein</fullName>
    </submittedName>
</protein>
<sequence length="76" mass="8495">MSENKSYKDVLLAVVGLSGIFALLSIPENPREKQICPQILKDDITNDMQARGAKVQKIQGWVEYKGKPCYLSLNAK</sequence>
<reference evidence="1 2" key="1">
    <citation type="submission" date="2017-08" db="EMBL/GenBank/DDBJ databases">
        <title>Infants hospitalized years apart are colonized by the same room-sourced microbial strains.</title>
        <authorList>
            <person name="Brooks B."/>
            <person name="Olm M.R."/>
            <person name="Firek B.A."/>
            <person name="Baker R."/>
            <person name="Thomas B.C."/>
            <person name="Morowitz M.J."/>
            <person name="Banfield J.F."/>
        </authorList>
    </citation>
    <scope>NUCLEOTIDE SEQUENCE [LARGE SCALE GENOMIC DNA]</scope>
    <source>
        <strain evidence="1">S2_005_002_R2_29</strain>
    </source>
</reference>
<organism evidence="1 2">
    <name type="scientific">Micavibrio aeruginosavorus</name>
    <dbReference type="NCBI Taxonomy" id="349221"/>
    <lineage>
        <taxon>Bacteria</taxon>
        <taxon>Pseudomonadati</taxon>
        <taxon>Bdellovibrionota</taxon>
        <taxon>Bdellovibrionia</taxon>
        <taxon>Bdellovibrionales</taxon>
        <taxon>Pseudobdellovibrionaceae</taxon>
        <taxon>Micavibrio</taxon>
    </lineage>
</organism>
<evidence type="ECO:0000313" key="1">
    <source>
        <dbReference type="EMBL" id="PZQ48049.1"/>
    </source>
</evidence>
<accession>A0A2W5N6T8</accession>
<name>A0A2W5N6T8_9BACT</name>
<proteinExistence type="predicted"/>
<evidence type="ECO:0000313" key="2">
    <source>
        <dbReference type="Proteomes" id="UP000249417"/>
    </source>
</evidence>
<gene>
    <name evidence="1" type="ORF">DI551_02365</name>
</gene>
<dbReference type="Proteomes" id="UP000249417">
    <property type="component" value="Unassembled WGS sequence"/>
</dbReference>
<dbReference type="AlphaFoldDB" id="A0A2W5N6T8"/>